<evidence type="ECO:0000256" key="1">
    <source>
        <dbReference type="SAM" id="SignalP"/>
    </source>
</evidence>
<dbReference type="SUPFAM" id="SSF48452">
    <property type="entry name" value="TPR-like"/>
    <property type="match status" value="1"/>
</dbReference>
<gene>
    <name evidence="2" type="ORF">SAMN05444411_101940</name>
</gene>
<dbReference type="Proteomes" id="UP000199595">
    <property type="component" value="Unassembled WGS sequence"/>
</dbReference>
<dbReference type="STRING" id="762486.SAMN05444411_101940"/>
<feature type="chain" id="PRO_5011518772" evidence="1">
    <location>
        <begin position="23"/>
        <end position="454"/>
    </location>
</feature>
<evidence type="ECO:0000313" key="2">
    <source>
        <dbReference type="EMBL" id="SDW53913.1"/>
    </source>
</evidence>
<evidence type="ECO:0000313" key="3">
    <source>
        <dbReference type="Proteomes" id="UP000199595"/>
    </source>
</evidence>
<keyword evidence="1" id="KW-0732">Signal</keyword>
<feature type="signal peptide" evidence="1">
    <location>
        <begin position="1"/>
        <end position="22"/>
    </location>
</feature>
<dbReference type="OrthoDB" id="1522899at2"/>
<organism evidence="2 3">
    <name type="scientific">Lutibacter oricola</name>
    <dbReference type="NCBI Taxonomy" id="762486"/>
    <lineage>
        <taxon>Bacteria</taxon>
        <taxon>Pseudomonadati</taxon>
        <taxon>Bacteroidota</taxon>
        <taxon>Flavobacteriia</taxon>
        <taxon>Flavobacteriales</taxon>
        <taxon>Flavobacteriaceae</taxon>
        <taxon>Lutibacter</taxon>
    </lineage>
</organism>
<reference evidence="2 3" key="1">
    <citation type="submission" date="2016-10" db="EMBL/GenBank/DDBJ databases">
        <authorList>
            <person name="de Groot N.N."/>
        </authorList>
    </citation>
    <scope>NUCLEOTIDE SEQUENCE [LARGE SCALE GENOMIC DNA]</scope>
    <source>
        <strain evidence="2 3">DSM 24956</strain>
    </source>
</reference>
<proteinExistence type="predicted"/>
<dbReference type="AlphaFoldDB" id="A0A1H2UCI7"/>
<dbReference type="InterPro" id="IPR011990">
    <property type="entry name" value="TPR-like_helical_dom_sf"/>
</dbReference>
<accession>A0A1H2UCI7</accession>
<dbReference type="EMBL" id="FNNJ01000001">
    <property type="protein sequence ID" value="SDW53913.1"/>
    <property type="molecule type" value="Genomic_DNA"/>
</dbReference>
<keyword evidence="3" id="KW-1185">Reference proteome</keyword>
<dbReference type="Gene3D" id="1.25.40.10">
    <property type="entry name" value="Tetratricopeptide repeat domain"/>
    <property type="match status" value="1"/>
</dbReference>
<name>A0A1H2UCI7_9FLAO</name>
<sequence>MKQTKLLLALLTIMVFTPVAFGQANADCSIKYNLFKGDYSAKKYDAAYENWLWCMDNCPKLSVNIYKYGYKIAMDKYTKAAAGEKAAAGAVVERVFTQRLEHYPKDLGKVYSDWATFRQLNGASENEVFELLEKSFKEDPTAMSVKNMYKYFDVIMQRNKSTNPQVVFDTYDEVGEGVELKRAAYGKKIEAINAKDSTTLSSRDQKNRRIYQQILTNLTIAETGLDAKISEISTCENLIPLNKKYFADKQNDPVWLKRAVSRMYNKECTDDPFYDTLVEAYVKADPSPQASVFYAGILMKNGETNKAMDYFNQAIDQETDPYKKAKNLLKVAQILSKKGRKSEARSNAYKALEFAPTMGKAYLLVAGMYASSANSCGTDVVTKRLVYVAAANKALKAKQVDPSISSLANKYIRSYTANMPSKKDLFTSDKGITAGSTHRIGCWIGESVRVRTKD</sequence>
<protein>
    <submittedName>
        <fullName evidence="2">Uncharacterized protein</fullName>
    </submittedName>
</protein>
<dbReference type="RefSeq" id="WP_090120204.1">
    <property type="nucleotide sequence ID" value="NZ_FNNJ01000001.1"/>
</dbReference>